<dbReference type="InterPro" id="IPR006680">
    <property type="entry name" value="Amidohydro-rel"/>
</dbReference>
<gene>
    <name evidence="7" type="ORF">FN846DRAFT_778101</name>
</gene>
<reference evidence="7 8" key="1">
    <citation type="submission" date="2019-09" db="EMBL/GenBank/DDBJ databases">
        <title>Draft genome of the ectomycorrhizal ascomycete Sphaerosporella brunnea.</title>
        <authorList>
            <consortium name="DOE Joint Genome Institute"/>
            <person name="Benucci G.M."/>
            <person name="Marozzi G."/>
            <person name="Antonielli L."/>
            <person name="Sanchez S."/>
            <person name="Marco P."/>
            <person name="Wang X."/>
            <person name="Falini L.B."/>
            <person name="Barry K."/>
            <person name="Haridas S."/>
            <person name="Lipzen A."/>
            <person name="Labutti K."/>
            <person name="Grigoriev I.V."/>
            <person name="Murat C."/>
            <person name="Martin F."/>
            <person name="Albertini E."/>
            <person name="Donnini D."/>
            <person name="Bonito G."/>
        </authorList>
    </citation>
    <scope>NUCLEOTIDE SEQUENCE [LARGE SCALE GENOMIC DNA]</scope>
    <source>
        <strain evidence="7 8">Sb_GMNB300</strain>
    </source>
</reference>
<dbReference type="Pfam" id="PF01979">
    <property type="entry name" value="Amidohydro_1"/>
    <property type="match status" value="1"/>
</dbReference>
<dbReference type="Gene3D" id="3.20.20.140">
    <property type="entry name" value="Metal-dependent hydrolases"/>
    <property type="match status" value="1"/>
</dbReference>
<comment type="caution">
    <text evidence="7">The sequence shown here is derived from an EMBL/GenBank/DDBJ whole genome shotgun (WGS) entry which is preliminary data.</text>
</comment>
<dbReference type="PANTHER" id="PTHR11271">
    <property type="entry name" value="GUANINE DEAMINASE"/>
    <property type="match status" value="1"/>
</dbReference>
<comment type="cofactor">
    <cofactor evidence="1">
        <name>Zn(2+)</name>
        <dbReference type="ChEBI" id="CHEBI:29105"/>
    </cofactor>
</comment>
<dbReference type="InterPro" id="IPR032466">
    <property type="entry name" value="Metal_Hydrolase"/>
</dbReference>
<dbReference type="GO" id="GO:0008892">
    <property type="term" value="F:guanine deaminase activity"/>
    <property type="evidence" value="ECO:0007669"/>
    <property type="project" value="TreeGrafter"/>
</dbReference>
<dbReference type="Gene3D" id="2.30.40.10">
    <property type="entry name" value="Urease, subunit C, domain 1"/>
    <property type="match status" value="1"/>
</dbReference>
<accession>A0A5J5EXR8</accession>
<keyword evidence="2" id="KW-0479">Metal-binding</keyword>
<dbReference type="PANTHER" id="PTHR11271:SF6">
    <property type="entry name" value="GUANINE DEAMINASE"/>
    <property type="match status" value="1"/>
</dbReference>
<feature type="domain" description="Amidohydrolase-related" evidence="6">
    <location>
        <begin position="65"/>
        <end position="456"/>
    </location>
</feature>
<keyword evidence="3" id="KW-0378">Hydrolase</keyword>
<evidence type="ECO:0000256" key="3">
    <source>
        <dbReference type="ARBA" id="ARBA00022801"/>
    </source>
</evidence>
<feature type="region of interest" description="Disordered" evidence="5">
    <location>
        <begin position="354"/>
        <end position="373"/>
    </location>
</feature>
<keyword evidence="4" id="KW-0862">Zinc</keyword>
<evidence type="ECO:0000313" key="8">
    <source>
        <dbReference type="Proteomes" id="UP000326924"/>
    </source>
</evidence>
<dbReference type="EMBL" id="VXIS01000086">
    <property type="protein sequence ID" value="KAA8906701.1"/>
    <property type="molecule type" value="Genomic_DNA"/>
</dbReference>
<evidence type="ECO:0000256" key="5">
    <source>
        <dbReference type="SAM" id="MobiDB-lite"/>
    </source>
</evidence>
<dbReference type="InterPro" id="IPR011059">
    <property type="entry name" value="Metal-dep_hydrolase_composite"/>
</dbReference>
<evidence type="ECO:0000313" key="7">
    <source>
        <dbReference type="EMBL" id="KAA8906701.1"/>
    </source>
</evidence>
<dbReference type="InParanoid" id="A0A5J5EXR8"/>
<proteinExistence type="predicted"/>
<dbReference type="AlphaFoldDB" id="A0A5J5EXR8"/>
<dbReference type="OrthoDB" id="194468at2759"/>
<dbReference type="Proteomes" id="UP000326924">
    <property type="component" value="Unassembled WGS sequence"/>
</dbReference>
<dbReference type="InterPro" id="IPR051607">
    <property type="entry name" value="Metallo-dep_hydrolases"/>
</dbReference>
<dbReference type="GO" id="GO:0046098">
    <property type="term" value="P:guanine metabolic process"/>
    <property type="evidence" value="ECO:0007669"/>
    <property type="project" value="TreeGrafter"/>
</dbReference>
<evidence type="ECO:0000259" key="6">
    <source>
        <dbReference type="Pfam" id="PF01979"/>
    </source>
</evidence>
<organism evidence="7 8">
    <name type="scientific">Sphaerosporella brunnea</name>
    <dbReference type="NCBI Taxonomy" id="1250544"/>
    <lineage>
        <taxon>Eukaryota</taxon>
        <taxon>Fungi</taxon>
        <taxon>Dikarya</taxon>
        <taxon>Ascomycota</taxon>
        <taxon>Pezizomycotina</taxon>
        <taxon>Pezizomycetes</taxon>
        <taxon>Pezizales</taxon>
        <taxon>Pyronemataceae</taxon>
        <taxon>Sphaerosporella</taxon>
    </lineage>
</organism>
<dbReference type="SUPFAM" id="SSF51556">
    <property type="entry name" value="Metallo-dependent hydrolases"/>
    <property type="match status" value="1"/>
</dbReference>
<evidence type="ECO:0000256" key="1">
    <source>
        <dbReference type="ARBA" id="ARBA00001947"/>
    </source>
</evidence>
<keyword evidence="8" id="KW-1185">Reference proteome</keyword>
<dbReference type="SUPFAM" id="SSF51338">
    <property type="entry name" value="Composite domain of metallo-dependent hydrolases"/>
    <property type="match status" value="1"/>
</dbReference>
<dbReference type="GO" id="GO:0005829">
    <property type="term" value="C:cytosol"/>
    <property type="evidence" value="ECO:0007669"/>
    <property type="project" value="TreeGrafter"/>
</dbReference>
<dbReference type="GO" id="GO:0008270">
    <property type="term" value="F:zinc ion binding"/>
    <property type="evidence" value="ECO:0007669"/>
    <property type="project" value="TreeGrafter"/>
</dbReference>
<evidence type="ECO:0000256" key="2">
    <source>
        <dbReference type="ARBA" id="ARBA00022723"/>
    </source>
</evidence>
<name>A0A5J5EXR8_9PEZI</name>
<sequence>MEFTHLDIYGTFIDTPASGELRIREDTWVRVDIASGTIVSISTEMPSEPPGRARKKVVRMPPEAIVVPGFVDCHVHAPQYKQLGTKTDVPLMEWLEKYTFPAEAAFSSTEHAEKVYTQLIRRLLRNGTTTACYFGSNHLAASLVLADVCGKFGQRALVGKNCSDQLVPDFYVETTEGSLKDTESFIIEVRKKFGATEDSLVMPVVTPRFVPTCSVGLLKGLGELAHKYGVHVQTHAAESVDQVALVRSQFPVLRRDVTILSTVGLLTPKTVLAHCTHLYDAEASALSAIGASIASCPYSNMLFARAVLPVNRFSKLGVKIGLGTDIAGGHSANMLSAVRLAALVSRIEGFRPPKERAGDPFADEEEEERKREDEPVEWKQAFYLGTRGGALALGLDRVGAFDVGMKWDAVEVDLSWEEEEEEQEGSESTQEDFERWVCGHGGEASVRKVWVDGKEVFAIG</sequence>
<protein>
    <recommendedName>
        <fullName evidence="6">Amidohydrolase-related domain-containing protein</fullName>
    </recommendedName>
</protein>
<evidence type="ECO:0000256" key="4">
    <source>
        <dbReference type="ARBA" id="ARBA00022833"/>
    </source>
</evidence>